<keyword evidence="2" id="KW-0808">Transferase</keyword>
<evidence type="ECO:0000256" key="2">
    <source>
        <dbReference type="ARBA" id="ARBA00022679"/>
    </source>
</evidence>
<reference evidence="9 10" key="1">
    <citation type="submission" date="2016-02" db="EMBL/GenBank/DDBJ databases">
        <title>Comparative genomic and transcriptomic foundation for Pichia pastoris.</title>
        <authorList>
            <person name="Love K.R."/>
            <person name="Shah K.A."/>
            <person name="Whittaker C.A."/>
            <person name="Wu J."/>
            <person name="Bartlett M.C."/>
            <person name="Ma D."/>
            <person name="Leeson R.L."/>
            <person name="Priest M."/>
            <person name="Young S.K."/>
            <person name="Love J.C."/>
        </authorList>
    </citation>
    <scope>NUCLEOTIDE SEQUENCE [LARGE SCALE GENOMIC DNA]</scope>
    <source>
        <strain evidence="9 10">ATCC 28485</strain>
    </source>
</reference>
<proteinExistence type="predicted"/>
<sequence>MSSDLSEEVQVLSLNDKEEEAKPQDELVVPHVRQMVQAVIDLWKEDPDTEDALVGELYYLVKKKNPNWEFTEQQLEKTLKEHGFIVDQTLFTFAEQITSTLTPNLSKIIKEEDAAFKVEFSEKSGKGLYAKRDITKGEVLWKEEPFIMVPPIELLRLVKHGKACTYCGKPMVSMTTDRLLKGLDCNVCNELWCSIGCKRKDLLHPQAKHGVYGIRTKGINSKAWLALEDFCIENDWSSVYAAAIIYAREILDKSKNVYDQFHSMAKISQTVRDQASSLSEFEASIHEGKLSECHQLLNKCFPKKPISYETFMEYVGTYNINNVDNCLFLVYAHLNHSCDRNVSIELQPKRADGLQVIALRDIAAGEQLTTTYVSPTLSLQDRQRELRLNWGFLCECSRCLTESKQREKRRSSRNSTAEADNRTEIREMLKEEVVEFDIEEQKLEQGKRRRSVRFNETVIAHSNK</sequence>
<protein>
    <recommendedName>
        <fullName evidence="5">Histone-lysine N-methyltransferase SET5</fullName>
    </recommendedName>
    <alternativeName>
        <fullName evidence="4">SET domain-containing protein 5</fullName>
    </alternativeName>
</protein>
<organism evidence="9 10">
    <name type="scientific">Komagataella pastoris</name>
    <name type="common">Yeast</name>
    <name type="synonym">Pichia pastoris</name>
    <dbReference type="NCBI Taxonomy" id="4922"/>
    <lineage>
        <taxon>Eukaryota</taxon>
        <taxon>Fungi</taxon>
        <taxon>Dikarya</taxon>
        <taxon>Ascomycota</taxon>
        <taxon>Saccharomycotina</taxon>
        <taxon>Pichiomycetes</taxon>
        <taxon>Pichiales</taxon>
        <taxon>Pichiaceae</taxon>
        <taxon>Komagataella</taxon>
    </lineage>
</organism>
<feature type="region of interest" description="Disordered" evidence="7">
    <location>
        <begin position="1"/>
        <end position="23"/>
    </location>
</feature>
<dbReference type="OrthoDB" id="438641at2759"/>
<keyword evidence="1" id="KW-0489">Methyltransferase</keyword>
<dbReference type="CDD" id="cd20071">
    <property type="entry name" value="SET_SMYD"/>
    <property type="match status" value="1"/>
</dbReference>
<gene>
    <name evidence="9" type="primary">SET5</name>
    <name evidence="9" type="ORF">ATY40_BA7503617</name>
</gene>
<dbReference type="InterPro" id="IPR001214">
    <property type="entry name" value="SET_dom"/>
</dbReference>
<evidence type="ECO:0000256" key="7">
    <source>
        <dbReference type="SAM" id="MobiDB-lite"/>
    </source>
</evidence>
<dbReference type="AlphaFoldDB" id="A0A1B2JGT4"/>
<dbReference type="Gene3D" id="6.10.140.2220">
    <property type="match status" value="1"/>
</dbReference>
<feature type="region of interest" description="Disordered" evidence="7">
    <location>
        <begin position="405"/>
        <end position="424"/>
    </location>
</feature>
<dbReference type="GO" id="GO:0042799">
    <property type="term" value="F:histone H4K20 methyltransferase activity"/>
    <property type="evidence" value="ECO:0007669"/>
    <property type="project" value="TreeGrafter"/>
</dbReference>
<evidence type="ECO:0000313" key="9">
    <source>
        <dbReference type="EMBL" id="ANZ77257.1"/>
    </source>
</evidence>
<dbReference type="PANTHER" id="PTHR46402">
    <property type="entry name" value="SET AND MYND DOMAIN-CONTAINING PROTEIN 5"/>
    <property type="match status" value="1"/>
</dbReference>
<evidence type="ECO:0000256" key="3">
    <source>
        <dbReference type="ARBA" id="ARBA00022691"/>
    </source>
</evidence>
<dbReference type="SUPFAM" id="SSF82199">
    <property type="entry name" value="SET domain"/>
    <property type="match status" value="1"/>
</dbReference>
<dbReference type="Gene3D" id="2.170.270.10">
    <property type="entry name" value="SET domain"/>
    <property type="match status" value="1"/>
</dbReference>
<evidence type="ECO:0000256" key="1">
    <source>
        <dbReference type="ARBA" id="ARBA00022603"/>
    </source>
</evidence>
<dbReference type="Proteomes" id="UP000094565">
    <property type="component" value="Chromosome 3"/>
</dbReference>
<dbReference type="InterPro" id="IPR046341">
    <property type="entry name" value="SET_dom_sf"/>
</dbReference>
<keyword evidence="3" id="KW-0949">S-adenosyl-L-methionine</keyword>
<dbReference type="Gene3D" id="1.10.220.160">
    <property type="match status" value="1"/>
</dbReference>
<comment type="catalytic activity">
    <reaction evidence="6">
        <text>L-lysyl-[histone] + S-adenosyl-L-methionine = N(6)-methyl-L-lysyl-[histone] + S-adenosyl-L-homocysteine + H(+)</text>
        <dbReference type="Rhea" id="RHEA:10024"/>
        <dbReference type="Rhea" id="RHEA-COMP:9845"/>
        <dbReference type="Rhea" id="RHEA-COMP:9846"/>
        <dbReference type="ChEBI" id="CHEBI:15378"/>
        <dbReference type="ChEBI" id="CHEBI:29969"/>
        <dbReference type="ChEBI" id="CHEBI:57856"/>
        <dbReference type="ChEBI" id="CHEBI:59789"/>
        <dbReference type="ChEBI" id="CHEBI:61929"/>
    </reaction>
    <physiologicalReaction direction="left-to-right" evidence="6">
        <dbReference type="Rhea" id="RHEA:10025"/>
    </physiologicalReaction>
</comment>
<name>A0A1B2JGT4_PICPA</name>
<feature type="domain" description="SET" evidence="8">
    <location>
        <begin position="114"/>
        <end position="373"/>
    </location>
</feature>
<evidence type="ECO:0000256" key="6">
    <source>
        <dbReference type="ARBA" id="ARBA00048619"/>
    </source>
</evidence>
<dbReference type="GO" id="GO:0032259">
    <property type="term" value="P:methylation"/>
    <property type="evidence" value="ECO:0007669"/>
    <property type="project" value="UniProtKB-KW"/>
</dbReference>
<evidence type="ECO:0000256" key="4">
    <source>
        <dbReference type="ARBA" id="ARBA00042380"/>
    </source>
</evidence>
<dbReference type="PANTHER" id="PTHR46402:SF2">
    <property type="entry name" value="HISTONE-LYSINE N-TRIMETHYLTRANSFERASE SMYD5"/>
    <property type="match status" value="1"/>
</dbReference>
<dbReference type="GO" id="GO:0045814">
    <property type="term" value="P:negative regulation of gene expression, epigenetic"/>
    <property type="evidence" value="ECO:0007669"/>
    <property type="project" value="TreeGrafter"/>
</dbReference>
<dbReference type="PROSITE" id="PS50280">
    <property type="entry name" value="SET"/>
    <property type="match status" value="1"/>
</dbReference>
<accession>A0A1B2JGT4</accession>
<dbReference type="EMBL" id="CP014586">
    <property type="protein sequence ID" value="ANZ77257.1"/>
    <property type="molecule type" value="Genomic_DNA"/>
</dbReference>
<evidence type="ECO:0000259" key="8">
    <source>
        <dbReference type="PROSITE" id="PS50280"/>
    </source>
</evidence>
<dbReference type="Pfam" id="PF00856">
    <property type="entry name" value="SET"/>
    <property type="match status" value="1"/>
</dbReference>
<keyword evidence="10" id="KW-1185">Reference proteome</keyword>
<evidence type="ECO:0000256" key="5">
    <source>
        <dbReference type="ARBA" id="ARBA00044528"/>
    </source>
</evidence>
<evidence type="ECO:0000313" key="10">
    <source>
        <dbReference type="Proteomes" id="UP000094565"/>
    </source>
</evidence>